<gene>
    <name evidence="2" type="ORF">QTO34_009667</name>
</gene>
<name>A0AA40LHA0_CNENI</name>
<proteinExistence type="predicted"/>
<feature type="region of interest" description="Disordered" evidence="1">
    <location>
        <begin position="76"/>
        <end position="121"/>
    </location>
</feature>
<dbReference type="Proteomes" id="UP001177744">
    <property type="component" value="Unassembled WGS sequence"/>
</dbReference>
<accession>A0AA40LHA0</accession>
<dbReference type="EMBL" id="JAULJE010000020">
    <property type="protein sequence ID" value="KAK1331694.1"/>
    <property type="molecule type" value="Genomic_DNA"/>
</dbReference>
<feature type="compositionally biased region" description="Basic residues" evidence="1">
    <location>
        <begin position="107"/>
        <end position="121"/>
    </location>
</feature>
<organism evidence="2 3">
    <name type="scientific">Cnephaeus nilssonii</name>
    <name type="common">Northern bat</name>
    <name type="synonym">Eptesicus nilssonii</name>
    <dbReference type="NCBI Taxonomy" id="3371016"/>
    <lineage>
        <taxon>Eukaryota</taxon>
        <taxon>Metazoa</taxon>
        <taxon>Chordata</taxon>
        <taxon>Craniata</taxon>
        <taxon>Vertebrata</taxon>
        <taxon>Euteleostomi</taxon>
        <taxon>Mammalia</taxon>
        <taxon>Eutheria</taxon>
        <taxon>Laurasiatheria</taxon>
        <taxon>Chiroptera</taxon>
        <taxon>Yangochiroptera</taxon>
        <taxon>Vespertilionidae</taxon>
        <taxon>Cnephaeus</taxon>
    </lineage>
</organism>
<sequence length="121" mass="13748">MNNHDVVFFQNRFGRGRYIKEDAPGALLQTSWHLGPATQGSSHQLLPTLTLIRSRAPGAIRGTWLRPTWCVVYGDPEGEVEEEEDAEAEETLDSEDAEEEEGERTRRTGIIRRRGKRRTGQ</sequence>
<evidence type="ECO:0000313" key="2">
    <source>
        <dbReference type="EMBL" id="KAK1331694.1"/>
    </source>
</evidence>
<dbReference type="AlphaFoldDB" id="A0AA40LHA0"/>
<protein>
    <submittedName>
        <fullName evidence="2">Uncharacterized protein</fullName>
    </submittedName>
</protein>
<feature type="compositionally biased region" description="Acidic residues" evidence="1">
    <location>
        <begin position="76"/>
        <end position="102"/>
    </location>
</feature>
<comment type="caution">
    <text evidence="2">The sequence shown here is derived from an EMBL/GenBank/DDBJ whole genome shotgun (WGS) entry which is preliminary data.</text>
</comment>
<reference evidence="2" key="1">
    <citation type="submission" date="2023-06" db="EMBL/GenBank/DDBJ databases">
        <title>Reference genome for the Northern bat (Eptesicus nilssonii), a most northern bat species.</title>
        <authorList>
            <person name="Laine V.N."/>
            <person name="Pulliainen A.T."/>
            <person name="Lilley T.M."/>
        </authorList>
    </citation>
    <scope>NUCLEOTIDE SEQUENCE</scope>
    <source>
        <strain evidence="2">BLF_Eptnil</strain>
        <tissue evidence="2">Kidney</tissue>
    </source>
</reference>
<evidence type="ECO:0000313" key="3">
    <source>
        <dbReference type="Proteomes" id="UP001177744"/>
    </source>
</evidence>
<keyword evidence="3" id="KW-1185">Reference proteome</keyword>
<evidence type="ECO:0000256" key="1">
    <source>
        <dbReference type="SAM" id="MobiDB-lite"/>
    </source>
</evidence>